<dbReference type="Gene3D" id="3.10.20.340">
    <property type="entry name" value="ArgJ beta chain, C-terminal domain"/>
    <property type="match status" value="1"/>
</dbReference>
<dbReference type="Gene3D" id="3.60.70.12">
    <property type="entry name" value="L-amino peptidase D-ALA esterase/amidase"/>
    <property type="match status" value="1"/>
</dbReference>
<dbReference type="Proteomes" id="UP001224392">
    <property type="component" value="Unassembled WGS sequence"/>
</dbReference>
<dbReference type="EC" id="2.3.1.1" evidence="6"/>
<accession>A0ABQ6LX86</accession>
<evidence type="ECO:0000313" key="8">
    <source>
        <dbReference type="Proteomes" id="UP001224392"/>
    </source>
</evidence>
<feature type="binding site" evidence="6">
    <location>
        <position position="273"/>
    </location>
    <ligand>
        <name>substrate</name>
    </ligand>
</feature>
<dbReference type="PANTHER" id="PTHR23100:SF0">
    <property type="entry name" value="ARGININE BIOSYNTHESIS BIFUNCTIONAL PROTEIN ARGJ, MITOCHONDRIAL"/>
    <property type="match status" value="1"/>
</dbReference>
<feature type="binding site" evidence="6">
    <location>
        <position position="397"/>
    </location>
    <ligand>
        <name>substrate</name>
    </ligand>
</feature>
<keyword evidence="6" id="KW-0963">Cytoplasm</keyword>
<comment type="pathway">
    <text evidence="6">Amino-acid biosynthesis; L-arginine biosynthesis; N(2)-acetyl-L-ornithine from L-glutamate: step 1/4.</text>
</comment>
<evidence type="ECO:0000313" key="7">
    <source>
        <dbReference type="EMBL" id="GMG86656.1"/>
    </source>
</evidence>
<comment type="caution">
    <text evidence="7">The sequence shown here is derived from an EMBL/GenBank/DDBJ whole genome shotgun (WGS) entry which is preliminary data.</text>
</comment>
<feature type="binding site" evidence="6">
    <location>
        <position position="186"/>
    </location>
    <ligand>
        <name>substrate</name>
    </ligand>
</feature>
<organism evidence="7 8">
    <name type="scientific">Biformimicrobium ophioploci</name>
    <dbReference type="NCBI Taxonomy" id="3036711"/>
    <lineage>
        <taxon>Bacteria</taxon>
        <taxon>Pseudomonadati</taxon>
        <taxon>Pseudomonadota</taxon>
        <taxon>Gammaproteobacteria</taxon>
        <taxon>Cellvibrionales</taxon>
        <taxon>Microbulbiferaceae</taxon>
        <taxon>Biformimicrobium</taxon>
    </lineage>
</organism>
<dbReference type="EC" id="2.3.1.35" evidence="6"/>
<dbReference type="Pfam" id="PF01960">
    <property type="entry name" value="ArgJ"/>
    <property type="match status" value="1"/>
</dbReference>
<evidence type="ECO:0000256" key="4">
    <source>
        <dbReference type="ARBA" id="ARBA00022813"/>
    </source>
</evidence>
<dbReference type="RefSeq" id="WP_285763211.1">
    <property type="nucleotide sequence ID" value="NZ_BSYJ01000002.1"/>
</dbReference>
<comment type="catalytic activity">
    <reaction evidence="6">
        <text>L-glutamate + acetyl-CoA = N-acetyl-L-glutamate + CoA + H(+)</text>
        <dbReference type="Rhea" id="RHEA:24292"/>
        <dbReference type="ChEBI" id="CHEBI:15378"/>
        <dbReference type="ChEBI" id="CHEBI:29985"/>
        <dbReference type="ChEBI" id="CHEBI:44337"/>
        <dbReference type="ChEBI" id="CHEBI:57287"/>
        <dbReference type="ChEBI" id="CHEBI:57288"/>
        <dbReference type="EC" id="2.3.1.1"/>
    </reaction>
</comment>
<comment type="subcellular location">
    <subcellularLocation>
        <location evidence="6">Cytoplasm</location>
    </subcellularLocation>
</comment>
<comment type="catalytic activity">
    <reaction evidence="6">
        <text>N(2)-acetyl-L-ornithine + L-glutamate = N-acetyl-L-glutamate + L-ornithine</text>
        <dbReference type="Rhea" id="RHEA:15349"/>
        <dbReference type="ChEBI" id="CHEBI:29985"/>
        <dbReference type="ChEBI" id="CHEBI:44337"/>
        <dbReference type="ChEBI" id="CHEBI:46911"/>
        <dbReference type="ChEBI" id="CHEBI:57805"/>
        <dbReference type="EC" id="2.3.1.35"/>
    </reaction>
</comment>
<keyword evidence="4 6" id="KW-0068">Autocatalytic cleavage</keyword>
<feature type="binding site" evidence="6">
    <location>
        <position position="175"/>
    </location>
    <ligand>
        <name>substrate</name>
    </ligand>
</feature>
<keyword evidence="3 6" id="KW-0808">Transferase</keyword>
<dbReference type="EMBL" id="BSYJ01000002">
    <property type="protein sequence ID" value="GMG86656.1"/>
    <property type="molecule type" value="Genomic_DNA"/>
</dbReference>
<dbReference type="InterPro" id="IPR042195">
    <property type="entry name" value="ArgJ_beta_C"/>
</dbReference>
<dbReference type="CDD" id="cd02152">
    <property type="entry name" value="OAT"/>
    <property type="match status" value="1"/>
</dbReference>
<feature type="binding site" evidence="6">
    <location>
        <position position="149"/>
    </location>
    <ligand>
        <name>substrate</name>
    </ligand>
</feature>
<feature type="site" description="Involved in the stabilization of negative charge on the oxyanion by the formation of the oxyanion hole" evidence="6">
    <location>
        <position position="114"/>
    </location>
</feature>
<name>A0ABQ6LX86_9GAMM</name>
<evidence type="ECO:0000256" key="6">
    <source>
        <dbReference type="HAMAP-Rule" id="MF_01106"/>
    </source>
</evidence>
<feature type="active site" description="Nucleophile" evidence="6">
    <location>
        <position position="186"/>
    </location>
</feature>
<gene>
    <name evidence="6 7" type="primary">argJ</name>
    <name evidence="7" type="ORF">MNKW57_09770</name>
</gene>
<keyword evidence="6" id="KW-0511">Multifunctional enzyme</keyword>
<comment type="function">
    <text evidence="6">Catalyzes two activities which are involved in the cyclic version of arginine biosynthesis: the synthesis of N-acetylglutamate from glutamate and acetyl-CoA as the acetyl donor, and of ornithine by transacetylation between N(2)-acetylornithine and glutamate.</text>
</comment>
<proteinExistence type="inferred from homology"/>
<dbReference type="InterPro" id="IPR016117">
    <property type="entry name" value="ArgJ-like_dom_sf"/>
</dbReference>
<reference evidence="7 8" key="1">
    <citation type="submission" date="2023-04" db="EMBL/GenBank/DDBJ databases">
        <title>Marinobulbifer ophiurae gen. nov., sp. Nov., isolate from tissue of brittle star Ophioplocus japonicus.</title>
        <authorList>
            <person name="Kawano K."/>
            <person name="Sawayama S."/>
            <person name="Nakagawa S."/>
        </authorList>
    </citation>
    <scope>NUCLEOTIDE SEQUENCE [LARGE SCALE GENOMIC DNA]</scope>
    <source>
        <strain evidence="7 8">NKW57</strain>
    </source>
</reference>
<keyword evidence="6" id="KW-0055">Arginine biosynthesis</keyword>
<dbReference type="InterPro" id="IPR002813">
    <property type="entry name" value="Arg_biosynth_ArgJ"/>
</dbReference>
<sequence>MTDQKIQPAAVEGVELAAYPARIKQWDRDDLVLVNICEGATVAATFTQNRFCAAPVTIAKEHLAAGPARALIINAGNANACTGERGLADAKASCAKVAEVLDVQAEQVLPFSTGVIGEYLPMEKILEAIPQASAKFSGDWEPAARAIMTTDTVHKLASRQVEIDGVTVTVSGMSKGSGMIHPDMATMLAYIATDAPVAQELLQALVRRAVNASFNRISVDGDTSTNDACVLIATGKAGLPEFTDAGDQGYADLEAAVIDVHRELAQAIVKDGEGASKFVTLDIRGGTSSDESLAVGRALAVSPLVKTALYASDPNWGRLVAAIGNAGIADLDPVRVSVYLDDVQIVEHGGRAASYTEEAGQAVVDKAAFTIRVELGRGNADEVLWTCDLSHDYVTINAEYRT</sequence>
<feature type="chain" id="PRO_5044930553" description="Arginine biosynthesis bifunctional protein ArgJ beta chain" evidence="6">
    <location>
        <begin position="186"/>
        <end position="402"/>
    </location>
</feature>
<feature type="site" description="Involved in the stabilization of negative charge on the oxyanion by the formation of the oxyanion hole" evidence="6">
    <location>
        <position position="113"/>
    </location>
</feature>
<keyword evidence="6" id="KW-0028">Amino-acid biosynthesis</keyword>
<comment type="subunit">
    <text evidence="2 6">Heterotetramer of two alpha and two beta chains.</text>
</comment>
<feature type="binding site" evidence="6">
    <location>
        <position position="402"/>
    </location>
    <ligand>
        <name>substrate</name>
    </ligand>
</feature>
<keyword evidence="5 6" id="KW-0012">Acyltransferase</keyword>
<keyword evidence="8" id="KW-1185">Reference proteome</keyword>
<dbReference type="NCBIfam" id="NF003802">
    <property type="entry name" value="PRK05388.1"/>
    <property type="match status" value="1"/>
</dbReference>
<evidence type="ECO:0000256" key="5">
    <source>
        <dbReference type="ARBA" id="ARBA00023315"/>
    </source>
</evidence>
<evidence type="ECO:0000256" key="1">
    <source>
        <dbReference type="ARBA" id="ARBA00006774"/>
    </source>
</evidence>
<dbReference type="PANTHER" id="PTHR23100">
    <property type="entry name" value="ARGININE BIOSYNTHESIS BIFUNCTIONAL PROTEIN ARGJ"/>
    <property type="match status" value="1"/>
</dbReference>
<evidence type="ECO:0000256" key="3">
    <source>
        <dbReference type="ARBA" id="ARBA00022679"/>
    </source>
</evidence>
<dbReference type="SUPFAM" id="SSF56266">
    <property type="entry name" value="DmpA/ArgJ-like"/>
    <property type="match status" value="1"/>
</dbReference>
<dbReference type="NCBIfam" id="TIGR00120">
    <property type="entry name" value="ArgJ"/>
    <property type="match status" value="1"/>
</dbReference>
<evidence type="ECO:0000256" key="2">
    <source>
        <dbReference type="ARBA" id="ARBA00011475"/>
    </source>
</evidence>
<feature type="site" description="Cleavage; by autolysis" evidence="6">
    <location>
        <begin position="185"/>
        <end position="186"/>
    </location>
</feature>
<comment type="similarity">
    <text evidence="1 6">Belongs to the ArgJ family.</text>
</comment>
<protein>
    <recommendedName>
        <fullName evidence="6">Arginine biosynthesis bifunctional protein ArgJ</fullName>
    </recommendedName>
    <domain>
        <recommendedName>
            <fullName evidence="6">Glutamate N-acetyltransferase</fullName>
            <ecNumber evidence="6">2.3.1.35</ecNumber>
        </recommendedName>
        <alternativeName>
            <fullName evidence="6">Ornithine acetyltransferase</fullName>
            <shortName evidence="6">OATase</shortName>
        </alternativeName>
        <alternativeName>
            <fullName evidence="6">Ornithine transacetylase</fullName>
        </alternativeName>
    </domain>
    <domain>
        <recommendedName>
            <fullName evidence="6">Amino-acid acetyltransferase</fullName>
            <ecNumber evidence="6">2.3.1.1</ecNumber>
        </recommendedName>
        <alternativeName>
            <fullName evidence="6">N-acetylglutamate synthase</fullName>
            <shortName evidence="6">AGSase</shortName>
        </alternativeName>
    </domain>
    <component>
        <recommendedName>
            <fullName evidence="6">Arginine biosynthesis bifunctional protein ArgJ alpha chain</fullName>
        </recommendedName>
    </component>
    <component>
        <recommendedName>
            <fullName evidence="6">Arginine biosynthesis bifunctional protein ArgJ beta chain</fullName>
        </recommendedName>
    </component>
</protein>
<feature type="chain" id="PRO_5044930554" description="Arginine biosynthesis bifunctional protein ArgJ alpha chain" evidence="6">
    <location>
        <begin position="1"/>
        <end position="185"/>
    </location>
</feature>
<comment type="pathway">
    <text evidence="6">Amino-acid biosynthesis; L-arginine biosynthesis; L-ornithine and N-acetyl-L-glutamate from L-glutamate and N(2)-acetyl-L-ornithine (cyclic): step 1/1.</text>
</comment>
<dbReference type="HAMAP" id="MF_01106">
    <property type="entry name" value="ArgJ"/>
    <property type="match status" value="1"/>
</dbReference>